<dbReference type="InterPro" id="IPR050330">
    <property type="entry name" value="Bact_OuterMem_StrucFunc"/>
</dbReference>
<evidence type="ECO:0000256" key="5">
    <source>
        <dbReference type="ARBA" id="ARBA00022989"/>
    </source>
</evidence>
<dbReference type="InterPro" id="IPR006665">
    <property type="entry name" value="OmpA-like"/>
</dbReference>
<evidence type="ECO:0000256" key="1">
    <source>
        <dbReference type="ARBA" id="ARBA00004162"/>
    </source>
</evidence>
<dbReference type="Pfam" id="PF00691">
    <property type="entry name" value="OmpA"/>
    <property type="match status" value="1"/>
</dbReference>
<protein>
    <submittedName>
        <fullName evidence="11">Flagellar motor protein MotB</fullName>
    </submittedName>
</protein>
<keyword evidence="4 9" id="KW-0812">Transmembrane</keyword>
<dbReference type="InterPro" id="IPR025713">
    <property type="entry name" value="MotB-like_N_dom"/>
</dbReference>
<evidence type="ECO:0000313" key="12">
    <source>
        <dbReference type="Proteomes" id="UP000092024"/>
    </source>
</evidence>
<dbReference type="Pfam" id="PF13677">
    <property type="entry name" value="MotB_plug"/>
    <property type="match status" value="1"/>
</dbReference>
<keyword evidence="11" id="KW-0969">Cilium</keyword>
<dbReference type="GO" id="GO:0005886">
    <property type="term" value="C:plasma membrane"/>
    <property type="evidence" value="ECO:0007669"/>
    <property type="project" value="UniProtKB-SubCell"/>
</dbReference>
<keyword evidence="11" id="KW-0966">Cell projection</keyword>
<dbReference type="SUPFAM" id="SSF103088">
    <property type="entry name" value="OmpA-like"/>
    <property type="match status" value="1"/>
</dbReference>
<reference evidence="11 12" key="1">
    <citation type="submission" date="2016-05" db="EMBL/GenBank/DDBJ databases">
        <title>Paenibacillus oryzae. sp. nov., isolated from the rice root.</title>
        <authorList>
            <person name="Zhang J."/>
            <person name="Zhang X."/>
        </authorList>
    </citation>
    <scope>NUCLEOTIDE SEQUENCE [LARGE SCALE GENOMIC DNA]</scope>
    <source>
        <strain evidence="11 12">1DrF-4</strain>
    </source>
</reference>
<evidence type="ECO:0000256" key="2">
    <source>
        <dbReference type="ARBA" id="ARBA00008914"/>
    </source>
</evidence>
<sequence>MSKKHKHDDHEEHVDESWLIPYADLMTLLLALFIVLYAMNTVDIKKFEQMSQAFKIALNDGGGILNMPSVTQDGDDTSKKKKDNENQDSQEQQEQKNQENKQNEEDKMSENELQELIKREEAEFEDLKKKIDAYIEKNGLVSDLETHMNLSQLVITISDKALFSPAQANLKPEARELAVAIATMLEEYPDYDVVVAGHTDDTPINNSQFRSNWDLSTIRAVRFLDVMLENKNIDPQRFSAIGYGEYHPVAENDTVENKAKNRRVEVSILHTYIDSRNVQTLKASK</sequence>
<evidence type="ECO:0000256" key="6">
    <source>
        <dbReference type="ARBA" id="ARBA00023136"/>
    </source>
</evidence>
<dbReference type="STRING" id="1844972.A7K91_06855"/>
<evidence type="ECO:0000256" key="7">
    <source>
        <dbReference type="PROSITE-ProRule" id="PRU00473"/>
    </source>
</evidence>
<accession>A0A1A5YDJ0</accession>
<keyword evidence="5 9" id="KW-1133">Transmembrane helix</keyword>
<dbReference type="Proteomes" id="UP000092024">
    <property type="component" value="Unassembled WGS sequence"/>
</dbReference>
<feature type="region of interest" description="Disordered" evidence="8">
    <location>
        <begin position="65"/>
        <end position="110"/>
    </location>
</feature>
<dbReference type="InterPro" id="IPR036737">
    <property type="entry name" value="OmpA-like_sf"/>
</dbReference>
<evidence type="ECO:0000256" key="9">
    <source>
        <dbReference type="SAM" id="Phobius"/>
    </source>
</evidence>
<dbReference type="EMBL" id="LYPA01000071">
    <property type="protein sequence ID" value="OBR63653.1"/>
    <property type="molecule type" value="Genomic_DNA"/>
</dbReference>
<evidence type="ECO:0000259" key="10">
    <source>
        <dbReference type="PROSITE" id="PS51123"/>
    </source>
</evidence>
<keyword evidence="6 7" id="KW-0472">Membrane</keyword>
<keyword evidence="11" id="KW-0282">Flagellum</keyword>
<feature type="compositionally biased region" description="Basic and acidic residues" evidence="8">
    <location>
        <begin position="76"/>
        <end position="85"/>
    </location>
</feature>
<proteinExistence type="inferred from homology"/>
<keyword evidence="12" id="KW-1185">Reference proteome</keyword>
<feature type="compositionally biased region" description="Basic and acidic residues" evidence="8">
    <location>
        <begin position="93"/>
        <end position="110"/>
    </location>
</feature>
<dbReference type="PANTHER" id="PTHR30329:SF21">
    <property type="entry name" value="LIPOPROTEIN YIAD-RELATED"/>
    <property type="match status" value="1"/>
</dbReference>
<dbReference type="PANTHER" id="PTHR30329">
    <property type="entry name" value="STATOR ELEMENT OF FLAGELLAR MOTOR COMPLEX"/>
    <property type="match status" value="1"/>
</dbReference>
<organism evidence="11 12">
    <name type="scientific">Paenibacillus oryzae</name>
    <dbReference type="NCBI Taxonomy" id="1844972"/>
    <lineage>
        <taxon>Bacteria</taxon>
        <taxon>Bacillati</taxon>
        <taxon>Bacillota</taxon>
        <taxon>Bacilli</taxon>
        <taxon>Bacillales</taxon>
        <taxon>Paenibacillaceae</taxon>
        <taxon>Paenibacillus</taxon>
    </lineage>
</organism>
<evidence type="ECO:0000256" key="8">
    <source>
        <dbReference type="SAM" id="MobiDB-lite"/>
    </source>
</evidence>
<dbReference type="PROSITE" id="PS51123">
    <property type="entry name" value="OMPA_2"/>
    <property type="match status" value="1"/>
</dbReference>
<dbReference type="Gene3D" id="3.30.1330.60">
    <property type="entry name" value="OmpA-like domain"/>
    <property type="match status" value="1"/>
</dbReference>
<comment type="subcellular location">
    <subcellularLocation>
        <location evidence="1">Cell membrane</location>
        <topology evidence="1">Single-pass membrane protein</topology>
    </subcellularLocation>
</comment>
<dbReference type="AlphaFoldDB" id="A0A1A5YDJ0"/>
<evidence type="ECO:0000256" key="3">
    <source>
        <dbReference type="ARBA" id="ARBA00022475"/>
    </source>
</evidence>
<gene>
    <name evidence="11" type="ORF">A7K91_06855</name>
</gene>
<evidence type="ECO:0000313" key="11">
    <source>
        <dbReference type="EMBL" id="OBR63653.1"/>
    </source>
</evidence>
<evidence type="ECO:0000256" key="4">
    <source>
        <dbReference type="ARBA" id="ARBA00022692"/>
    </source>
</evidence>
<feature type="domain" description="OmpA-like" evidence="10">
    <location>
        <begin position="150"/>
        <end position="272"/>
    </location>
</feature>
<dbReference type="OrthoDB" id="9815217at2"/>
<comment type="caution">
    <text evidence="11">The sequence shown here is derived from an EMBL/GenBank/DDBJ whole genome shotgun (WGS) entry which is preliminary data.</text>
</comment>
<feature type="transmembrane region" description="Helical" evidence="9">
    <location>
        <begin position="20"/>
        <end position="39"/>
    </location>
</feature>
<keyword evidence="3" id="KW-1003">Cell membrane</keyword>
<comment type="similarity">
    <text evidence="2">Belongs to the MotB family.</text>
</comment>
<dbReference type="CDD" id="cd07185">
    <property type="entry name" value="OmpA_C-like"/>
    <property type="match status" value="1"/>
</dbReference>
<name>A0A1A5YDJ0_9BACL</name>
<dbReference type="RefSeq" id="WP_068686181.1">
    <property type="nucleotide sequence ID" value="NZ_LYPA01000071.1"/>
</dbReference>